<dbReference type="PANTHER" id="PTHR21496">
    <property type="entry name" value="FERREDOXIN-RELATED"/>
    <property type="match status" value="1"/>
</dbReference>
<feature type="domain" description="Rieske" evidence="5">
    <location>
        <begin position="8"/>
        <end position="103"/>
    </location>
</feature>
<comment type="caution">
    <text evidence="6">The sequence shown here is derived from an EMBL/GenBank/DDBJ whole genome shotgun (WGS) entry which is preliminary data.</text>
</comment>
<evidence type="ECO:0000256" key="4">
    <source>
        <dbReference type="ARBA" id="ARBA00023014"/>
    </source>
</evidence>
<reference evidence="6 7" key="1">
    <citation type="submission" date="2018-01" db="EMBL/GenBank/DDBJ databases">
        <title>Genomic Encyclopedia of Archaeal and Bacterial Type Strains, Phase II (KMG-II): from individual species to whole genera.</title>
        <authorList>
            <person name="Goeker M."/>
        </authorList>
    </citation>
    <scope>NUCLEOTIDE SEQUENCE [LARGE SCALE GENOMIC DNA]</scope>
    <source>
        <strain evidence="6 7">DSM 17023</strain>
    </source>
</reference>
<keyword evidence="7" id="KW-1185">Reference proteome</keyword>
<keyword evidence="2" id="KW-0479">Metal-binding</keyword>
<dbReference type="RefSeq" id="WP_103221067.1">
    <property type="nucleotide sequence ID" value="NZ_PPCN01000001.1"/>
</dbReference>
<name>A0A2S3V404_9HYPH</name>
<keyword evidence="1" id="KW-0001">2Fe-2S</keyword>
<dbReference type="Proteomes" id="UP000236959">
    <property type="component" value="Unassembled WGS sequence"/>
</dbReference>
<proteinExistence type="predicted"/>
<organism evidence="6 7">
    <name type="scientific">Roseibium marinum</name>
    <dbReference type="NCBI Taxonomy" id="281252"/>
    <lineage>
        <taxon>Bacteria</taxon>
        <taxon>Pseudomonadati</taxon>
        <taxon>Pseudomonadota</taxon>
        <taxon>Alphaproteobacteria</taxon>
        <taxon>Hyphomicrobiales</taxon>
        <taxon>Stappiaceae</taxon>
        <taxon>Roseibium</taxon>
    </lineage>
</organism>
<dbReference type="CDD" id="cd03528">
    <property type="entry name" value="Rieske_RO_ferredoxin"/>
    <property type="match status" value="1"/>
</dbReference>
<dbReference type="GO" id="GO:0046872">
    <property type="term" value="F:metal ion binding"/>
    <property type="evidence" value="ECO:0007669"/>
    <property type="project" value="UniProtKB-KW"/>
</dbReference>
<dbReference type="GO" id="GO:0051213">
    <property type="term" value="F:dioxygenase activity"/>
    <property type="evidence" value="ECO:0007669"/>
    <property type="project" value="UniProtKB-KW"/>
</dbReference>
<dbReference type="PANTHER" id="PTHR21496:SF23">
    <property type="entry name" value="3-PHENYLPROPIONATE_CINNAMIC ACID DIOXYGENASE FERREDOXIN SUBUNIT"/>
    <property type="match status" value="1"/>
</dbReference>
<dbReference type="PROSITE" id="PS51296">
    <property type="entry name" value="RIESKE"/>
    <property type="match status" value="1"/>
</dbReference>
<dbReference type="Gene3D" id="2.102.10.10">
    <property type="entry name" value="Rieske [2Fe-2S] iron-sulphur domain"/>
    <property type="match status" value="1"/>
</dbReference>
<dbReference type="AlphaFoldDB" id="A0A2S3V404"/>
<keyword evidence="6" id="KW-0560">Oxidoreductase</keyword>
<dbReference type="EMBL" id="PPCN01000001">
    <property type="protein sequence ID" value="POF34503.1"/>
    <property type="molecule type" value="Genomic_DNA"/>
</dbReference>
<dbReference type="SUPFAM" id="SSF50022">
    <property type="entry name" value="ISP domain"/>
    <property type="match status" value="1"/>
</dbReference>
<evidence type="ECO:0000256" key="3">
    <source>
        <dbReference type="ARBA" id="ARBA00023004"/>
    </source>
</evidence>
<dbReference type="GO" id="GO:0051537">
    <property type="term" value="F:2 iron, 2 sulfur cluster binding"/>
    <property type="evidence" value="ECO:0007669"/>
    <property type="project" value="UniProtKB-KW"/>
</dbReference>
<protein>
    <submittedName>
        <fullName evidence="6">Anthranilate 1,2-dioxygenase ferredoxin subunit</fullName>
    </submittedName>
</protein>
<dbReference type="Pfam" id="PF00355">
    <property type="entry name" value="Rieske"/>
    <property type="match status" value="1"/>
</dbReference>
<keyword evidence="3" id="KW-0408">Iron</keyword>
<evidence type="ECO:0000256" key="1">
    <source>
        <dbReference type="ARBA" id="ARBA00022714"/>
    </source>
</evidence>
<sequence length="108" mass="11853">MPETENLIELCPKDAVEEGCIHKVETGDLELAVYRVEGQFYVTNDLCTHGPGSLSEGELDGHVIECDFHQGRFDIRDGTVVAPPCIVNLKTYKVVAHDTAVVIEAPED</sequence>
<evidence type="ECO:0000313" key="6">
    <source>
        <dbReference type="EMBL" id="POF34503.1"/>
    </source>
</evidence>
<accession>A0A2S3V404</accession>
<dbReference type="OrthoDB" id="9794175at2"/>
<evidence type="ECO:0000259" key="5">
    <source>
        <dbReference type="PROSITE" id="PS51296"/>
    </source>
</evidence>
<dbReference type="InterPro" id="IPR017941">
    <property type="entry name" value="Rieske_2Fe-2S"/>
</dbReference>
<gene>
    <name evidence="6" type="ORF">CLV41_101959</name>
</gene>
<evidence type="ECO:0000313" key="7">
    <source>
        <dbReference type="Proteomes" id="UP000236959"/>
    </source>
</evidence>
<dbReference type="InterPro" id="IPR036922">
    <property type="entry name" value="Rieske_2Fe-2S_sf"/>
</dbReference>
<keyword evidence="4" id="KW-0411">Iron-sulfur</keyword>
<evidence type="ECO:0000256" key="2">
    <source>
        <dbReference type="ARBA" id="ARBA00022723"/>
    </source>
</evidence>
<keyword evidence="6" id="KW-0223">Dioxygenase</keyword>